<reference evidence="6 7" key="1">
    <citation type="submission" date="2020-10" db="EMBL/GenBank/DDBJ databases">
        <title>The Coptis chinensis genome and diversification of protoberbering-type alkaloids.</title>
        <authorList>
            <person name="Wang B."/>
            <person name="Shu S."/>
            <person name="Song C."/>
            <person name="Liu Y."/>
        </authorList>
    </citation>
    <scope>NUCLEOTIDE SEQUENCE [LARGE SCALE GENOMIC DNA]</scope>
    <source>
        <strain evidence="6">HL-2020</strain>
        <tissue evidence="6">Leaf</tissue>
    </source>
</reference>
<dbReference type="PANTHER" id="PTHR23012">
    <property type="entry name" value="RING/FYVE/PHD ZINC FINGER DOMAIN-CONTAINING"/>
    <property type="match status" value="1"/>
</dbReference>
<dbReference type="PANTHER" id="PTHR23012:SF93">
    <property type="entry name" value="RING_FYVE_PHD ZINC FINGER SUPERFAMILY PROTEIN"/>
    <property type="match status" value="1"/>
</dbReference>
<dbReference type="InterPro" id="IPR013083">
    <property type="entry name" value="Znf_RING/FYVE/PHD"/>
</dbReference>
<dbReference type="InterPro" id="IPR002110">
    <property type="entry name" value="Ankyrin_rpt"/>
</dbReference>
<dbReference type="Pfam" id="PF12796">
    <property type="entry name" value="Ank_2"/>
    <property type="match status" value="1"/>
</dbReference>
<dbReference type="EMBL" id="JADFTS010000009">
    <property type="protein sequence ID" value="KAF9590327.1"/>
    <property type="molecule type" value="Genomic_DNA"/>
</dbReference>
<evidence type="ECO:0000256" key="4">
    <source>
        <dbReference type="PROSITE-ProRule" id="PRU00023"/>
    </source>
</evidence>
<evidence type="ECO:0000256" key="3">
    <source>
        <dbReference type="ARBA" id="ARBA00022833"/>
    </source>
</evidence>
<name>A0A835H207_9MAGN</name>
<dbReference type="Proteomes" id="UP000631114">
    <property type="component" value="Unassembled WGS sequence"/>
</dbReference>
<gene>
    <name evidence="6" type="ORF">IFM89_033745</name>
</gene>
<dbReference type="InterPro" id="IPR033275">
    <property type="entry name" value="MARCH-like"/>
</dbReference>
<evidence type="ECO:0000256" key="2">
    <source>
        <dbReference type="ARBA" id="ARBA00022771"/>
    </source>
</evidence>
<dbReference type="SUPFAM" id="SSF48403">
    <property type="entry name" value="Ankyrin repeat"/>
    <property type="match status" value="1"/>
</dbReference>
<evidence type="ECO:0000313" key="7">
    <source>
        <dbReference type="Proteomes" id="UP000631114"/>
    </source>
</evidence>
<proteinExistence type="predicted"/>
<dbReference type="InterPro" id="IPR036770">
    <property type="entry name" value="Ankyrin_rpt-contain_sf"/>
</dbReference>
<keyword evidence="3" id="KW-0862">Zinc</keyword>
<dbReference type="Pfam" id="PF12428">
    <property type="entry name" value="DUF3675"/>
    <property type="match status" value="1"/>
</dbReference>
<dbReference type="SMART" id="SM00744">
    <property type="entry name" value="RINGv"/>
    <property type="match status" value="1"/>
</dbReference>
<feature type="repeat" description="ANK" evidence="4">
    <location>
        <begin position="132"/>
        <end position="164"/>
    </location>
</feature>
<dbReference type="OrthoDB" id="264354at2759"/>
<dbReference type="Gene3D" id="1.25.40.20">
    <property type="entry name" value="Ankyrin repeat-containing domain"/>
    <property type="match status" value="1"/>
</dbReference>
<sequence>MECQICQDEDADFKMETPCSCFGSLKYAHRRCVQKWGNWVISRRDLHNPRFIAMVSTDCNFLDPNYDEYSMHTTRSLLCCRTSAIIFMVLPILRHPLPIIINGNAEKTVTENSLPSVNLLIEAGADLNVGTCGVVPIVVAATQVETKMIKCLLKAGVDPNVYNHEGFTPLKIAVINENHQDVQILYPVTSPIPTYSYWSIGGISRH</sequence>
<keyword evidence="1" id="KW-0479">Metal-binding</keyword>
<dbReference type="PROSITE" id="PS50088">
    <property type="entry name" value="ANK_REPEAT"/>
    <property type="match status" value="1"/>
</dbReference>
<evidence type="ECO:0000313" key="6">
    <source>
        <dbReference type="EMBL" id="KAF9590327.1"/>
    </source>
</evidence>
<keyword evidence="7" id="KW-1185">Reference proteome</keyword>
<evidence type="ECO:0000259" key="5">
    <source>
        <dbReference type="PROSITE" id="PS51292"/>
    </source>
</evidence>
<dbReference type="GO" id="GO:0004842">
    <property type="term" value="F:ubiquitin-protein transferase activity"/>
    <property type="evidence" value="ECO:0007669"/>
    <property type="project" value="TreeGrafter"/>
</dbReference>
<feature type="domain" description="RING-CH-type" evidence="5">
    <location>
        <begin position="1"/>
        <end position="36"/>
    </location>
</feature>
<accession>A0A835H207</accession>
<dbReference type="PROSITE" id="PS51292">
    <property type="entry name" value="ZF_RING_CH"/>
    <property type="match status" value="1"/>
</dbReference>
<evidence type="ECO:0000256" key="1">
    <source>
        <dbReference type="ARBA" id="ARBA00022723"/>
    </source>
</evidence>
<keyword evidence="4" id="KW-0040">ANK repeat</keyword>
<dbReference type="AlphaFoldDB" id="A0A835H207"/>
<dbReference type="SUPFAM" id="SSF57850">
    <property type="entry name" value="RING/U-box"/>
    <property type="match status" value="1"/>
</dbReference>
<dbReference type="Gene3D" id="3.30.40.10">
    <property type="entry name" value="Zinc/RING finger domain, C3HC4 (zinc finger)"/>
    <property type="match status" value="1"/>
</dbReference>
<organism evidence="6 7">
    <name type="scientific">Coptis chinensis</name>
    <dbReference type="NCBI Taxonomy" id="261450"/>
    <lineage>
        <taxon>Eukaryota</taxon>
        <taxon>Viridiplantae</taxon>
        <taxon>Streptophyta</taxon>
        <taxon>Embryophyta</taxon>
        <taxon>Tracheophyta</taxon>
        <taxon>Spermatophyta</taxon>
        <taxon>Magnoliopsida</taxon>
        <taxon>Ranunculales</taxon>
        <taxon>Ranunculaceae</taxon>
        <taxon>Coptidoideae</taxon>
        <taxon>Coptis</taxon>
    </lineage>
</organism>
<dbReference type="GO" id="GO:0016020">
    <property type="term" value="C:membrane"/>
    <property type="evidence" value="ECO:0007669"/>
    <property type="project" value="TreeGrafter"/>
</dbReference>
<protein>
    <recommendedName>
        <fullName evidence="5">RING-CH-type domain-containing protein</fullName>
    </recommendedName>
</protein>
<dbReference type="GO" id="GO:0008270">
    <property type="term" value="F:zinc ion binding"/>
    <property type="evidence" value="ECO:0007669"/>
    <property type="project" value="UniProtKB-KW"/>
</dbReference>
<dbReference type="InterPro" id="IPR022143">
    <property type="entry name" value="DUF3675"/>
</dbReference>
<dbReference type="InterPro" id="IPR011016">
    <property type="entry name" value="Znf_RING-CH"/>
</dbReference>
<comment type="caution">
    <text evidence="6">The sequence shown here is derived from an EMBL/GenBank/DDBJ whole genome shotgun (WGS) entry which is preliminary data.</text>
</comment>
<keyword evidence="2" id="KW-0863">Zinc-finger</keyword>
<dbReference type="GO" id="GO:0016567">
    <property type="term" value="P:protein ubiquitination"/>
    <property type="evidence" value="ECO:0007669"/>
    <property type="project" value="TreeGrafter"/>
</dbReference>